<dbReference type="RefSeq" id="WP_165228903.1">
    <property type="nucleotide sequence ID" value="NZ_CP049257.1"/>
</dbReference>
<dbReference type="KEGG" id="nano:G5V58_03800"/>
<proteinExistence type="inferred from homology"/>
<accession>A0A6G6WA39</accession>
<dbReference type="EMBL" id="CP049257">
    <property type="protein sequence ID" value="QIG42013.1"/>
    <property type="molecule type" value="Genomic_DNA"/>
</dbReference>
<dbReference type="Gene3D" id="3.40.50.720">
    <property type="entry name" value="NAD(P)-binding Rossmann-like Domain"/>
    <property type="match status" value="1"/>
</dbReference>
<evidence type="ECO:0000256" key="1">
    <source>
        <dbReference type="ARBA" id="ARBA00006484"/>
    </source>
</evidence>
<dbReference type="Proteomes" id="UP000502996">
    <property type="component" value="Chromosome"/>
</dbReference>
<dbReference type="PANTHER" id="PTHR43639">
    <property type="entry name" value="OXIDOREDUCTASE, SHORT-CHAIN DEHYDROGENASE/REDUCTASE FAMILY (AFU_ORTHOLOGUE AFUA_5G02870)"/>
    <property type="match status" value="1"/>
</dbReference>
<evidence type="ECO:0000313" key="4">
    <source>
        <dbReference type="Proteomes" id="UP000502996"/>
    </source>
</evidence>
<comment type="similarity">
    <text evidence="1">Belongs to the short-chain dehydrogenases/reductases (SDR) family.</text>
</comment>
<name>A0A6G6WA39_9ACTN</name>
<reference evidence="3 4" key="1">
    <citation type="submission" date="2020-02" db="EMBL/GenBank/DDBJ databases">
        <title>Full genome sequence of Nocardioides sp. R-3366.</title>
        <authorList>
            <person name="Im W.-T."/>
        </authorList>
    </citation>
    <scope>NUCLEOTIDE SEQUENCE [LARGE SCALE GENOMIC DNA]</scope>
    <source>
        <strain evidence="3 4">R-3366</strain>
    </source>
</reference>
<dbReference type="SUPFAM" id="SSF51735">
    <property type="entry name" value="NAD(P)-binding Rossmann-fold domains"/>
    <property type="match status" value="1"/>
</dbReference>
<dbReference type="PANTHER" id="PTHR43639:SF1">
    <property type="entry name" value="SHORT-CHAIN DEHYDROGENASE_REDUCTASE FAMILY PROTEIN"/>
    <property type="match status" value="1"/>
</dbReference>
<dbReference type="Pfam" id="PF13561">
    <property type="entry name" value="adh_short_C2"/>
    <property type="match status" value="1"/>
</dbReference>
<dbReference type="InterPro" id="IPR036291">
    <property type="entry name" value="NAD(P)-bd_dom_sf"/>
</dbReference>
<dbReference type="PROSITE" id="PS00061">
    <property type="entry name" value="ADH_SHORT"/>
    <property type="match status" value="1"/>
</dbReference>
<keyword evidence="4" id="KW-1185">Reference proteome</keyword>
<dbReference type="PRINTS" id="PR00081">
    <property type="entry name" value="GDHRDH"/>
</dbReference>
<keyword evidence="2" id="KW-0560">Oxidoreductase</keyword>
<dbReference type="PRINTS" id="PR00080">
    <property type="entry name" value="SDRFAMILY"/>
</dbReference>
<evidence type="ECO:0000256" key="2">
    <source>
        <dbReference type="ARBA" id="ARBA00023002"/>
    </source>
</evidence>
<dbReference type="GO" id="GO:0016491">
    <property type="term" value="F:oxidoreductase activity"/>
    <property type="evidence" value="ECO:0007669"/>
    <property type="project" value="UniProtKB-KW"/>
</dbReference>
<sequence length="255" mass="26021">MTGPLAGRTVLLTGASRGIGAATARALGAAGAHLVAHYGAHADGAREATADLPPERVRLVRADLRSPEAVGTLWDEAVGWRGRVDAVVCNAAVMPLTPLAGAEDAWHAGWREAFEVNVHQPASLIRSAVGHFLEHGGGTVVVLSSWAAQRGSSNPELGAYAASKAALAAFAKTVARAHARDGVLVHLVAPGIVDTQMSRDAAAAQGGEAAVNASLAAGAPVPPEEVADLVSRLATGRWRHLSGATLDVNGASYLR</sequence>
<organism evidence="3 4">
    <name type="scientific">Nocardioides anomalus</name>
    <dbReference type="NCBI Taxonomy" id="2712223"/>
    <lineage>
        <taxon>Bacteria</taxon>
        <taxon>Bacillati</taxon>
        <taxon>Actinomycetota</taxon>
        <taxon>Actinomycetes</taxon>
        <taxon>Propionibacteriales</taxon>
        <taxon>Nocardioidaceae</taxon>
        <taxon>Nocardioides</taxon>
    </lineage>
</organism>
<evidence type="ECO:0000313" key="3">
    <source>
        <dbReference type="EMBL" id="QIG42013.1"/>
    </source>
</evidence>
<protein>
    <submittedName>
        <fullName evidence="3">SDR family oxidoreductase</fullName>
    </submittedName>
</protein>
<dbReference type="AlphaFoldDB" id="A0A6G6WA39"/>
<dbReference type="InterPro" id="IPR002347">
    <property type="entry name" value="SDR_fam"/>
</dbReference>
<dbReference type="CDD" id="cd05233">
    <property type="entry name" value="SDR_c"/>
    <property type="match status" value="1"/>
</dbReference>
<dbReference type="InterPro" id="IPR020904">
    <property type="entry name" value="Sc_DH/Rdtase_CS"/>
</dbReference>
<gene>
    <name evidence="3" type="ORF">G5V58_03800</name>
</gene>